<organism evidence="4 6">
    <name type="scientific">Aliidiomarina maris</name>
    <dbReference type="NCBI Taxonomy" id="531312"/>
    <lineage>
        <taxon>Bacteria</taxon>
        <taxon>Pseudomonadati</taxon>
        <taxon>Pseudomonadota</taxon>
        <taxon>Gammaproteobacteria</taxon>
        <taxon>Alteromonadales</taxon>
        <taxon>Idiomarinaceae</taxon>
        <taxon>Aliidiomarina</taxon>
    </lineage>
</organism>
<dbReference type="OrthoDB" id="9811665at2"/>
<dbReference type="AlphaFoldDB" id="A0A327WZK7"/>
<protein>
    <submittedName>
        <fullName evidence="5">DUF4041 domain-containing protein</fullName>
    </submittedName>
    <submittedName>
        <fullName evidence="4">T5orf172 domain-containing protein</fullName>
    </submittedName>
</protein>
<name>A0A327WZK7_9GAMM</name>
<feature type="region of interest" description="Disordered" evidence="2">
    <location>
        <begin position="1"/>
        <end position="38"/>
    </location>
</feature>
<evidence type="ECO:0000256" key="1">
    <source>
        <dbReference type="SAM" id="Coils"/>
    </source>
</evidence>
<dbReference type="Proteomes" id="UP000249203">
    <property type="component" value="Unassembled WGS sequence"/>
</dbReference>
<feature type="coiled-coil region" evidence="1">
    <location>
        <begin position="230"/>
        <end position="284"/>
    </location>
</feature>
<evidence type="ECO:0000313" key="5">
    <source>
        <dbReference type="EMBL" id="RUO25142.1"/>
    </source>
</evidence>
<dbReference type="Pfam" id="PF13250">
    <property type="entry name" value="SNIPE"/>
    <property type="match status" value="1"/>
</dbReference>
<accession>A0A327WZK7</accession>
<evidence type="ECO:0000313" key="4">
    <source>
        <dbReference type="EMBL" id="RAJ99007.1"/>
    </source>
</evidence>
<keyword evidence="1" id="KW-0175">Coiled coil</keyword>
<dbReference type="EMBL" id="QLMD01000004">
    <property type="protein sequence ID" value="RAJ99007.1"/>
    <property type="molecule type" value="Genomic_DNA"/>
</dbReference>
<keyword evidence="7" id="KW-1185">Reference proteome</keyword>
<evidence type="ECO:0000259" key="3">
    <source>
        <dbReference type="SMART" id="SM00974"/>
    </source>
</evidence>
<evidence type="ECO:0000313" key="7">
    <source>
        <dbReference type="Proteomes" id="UP000287865"/>
    </source>
</evidence>
<sequence length="447" mass="50810">MNDSALVFNPPPGWPEPPANWIPPKGWEPDPTWPAPPDGWQLWIPRSNQDQEKEVKAQLSCAEESSEVQATNVDEASRVYFLTAENAALKAQLKAFQTLDDSNTFNDEWILQESGIYRYHHPLENAAAYQGRLQELSAQIAEIVKSGRAIEKSETFTFDNSLAKGRKMTNDLAKLMLRAYNAEADNSIRALRAGNVLAAKKRMERSREAIAKYGNLMQMHISDAFHMLRLQEVELTADFLMKKQEEKEAAREERERLREERKVAAELAAERQRLDKERNHILNALAALRACGGQDIELENKLAQIDEVIQHNDYRIANIRAGYVYVISNRGAFGEGVVKIGLTRRLEPRDRVTELGGASVPFRFDIHALFFSEDAVSLEANLHTHFTSKRVNMVNERKEFFFASPAEVREALLSKVGNLLEFTENSESVEFLQSRHYWPESLVVGPS</sequence>
<dbReference type="InterPro" id="IPR025280">
    <property type="entry name" value="SNIPE"/>
</dbReference>
<feature type="domain" description="Bacteriophage T5 Orf172 DNA-binding" evidence="3">
    <location>
        <begin position="332"/>
        <end position="415"/>
    </location>
</feature>
<gene>
    <name evidence="4" type="ORF">B0I24_104211</name>
    <name evidence="5" type="ORF">CWE07_06620</name>
</gene>
<comment type="caution">
    <text evidence="4">The sequence shown here is derived from an EMBL/GenBank/DDBJ whole genome shotgun (WGS) entry which is preliminary data.</text>
</comment>
<dbReference type="Pfam" id="PF10544">
    <property type="entry name" value="T5orf172"/>
    <property type="match status" value="1"/>
</dbReference>
<dbReference type="RefSeq" id="WP_111569088.1">
    <property type="nucleotide sequence ID" value="NZ_PIPK01000004.1"/>
</dbReference>
<reference evidence="4 6" key="2">
    <citation type="submission" date="2018-06" db="EMBL/GenBank/DDBJ databases">
        <title>Genomic Encyclopedia of Type Strains, Phase III (KMG-III): the genomes of soil and plant-associated and newly described type strains.</title>
        <authorList>
            <person name="Whitman W."/>
        </authorList>
    </citation>
    <scope>NUCLEOTIDE SEQUENCE [LARGE SCALE GENOMIC DNA]</scope>
    <source>
        <strain evidence="4 6">CGMCC 1.15366</strain>
    </source>
</reference>
<evidence type="ECO:0000256" key="2">
    <source>
        <dbReference type="SAM" id="MobiDB-lite"/>
    </source>
</evidence>
<dbReference type="EMBL" id="PIPK01000004">
    <property type="protein sequence ID" value="RUO25142.1"/>
    <property type="molecule type" value="Genomic_DNA"/>
</dbReference>
<dbReference type="InterPro" id="IPR018306">
    <property type="entry name" value="Phage_T5_Orf172_DNA-bd"/>
</dbReference>
<dbReference type="Proteomes" id="UP000287865">
    <property type="component" value="Unassembled WGS sequence"/>
</dbReference>
<dbReference type="SMART" id="SM00974">
    <property type="entry name" value="T5orf172"/>
    <property type="match status" value="1"/>
</dbReference>
<evidence type="ECO:0000313" key="6">
    <source>
        <dbReference type="Proteomes" id="UP000249203"/>
    </source>
</evidence>
<reference evidence="5 7" key="1">
    <citation type="journal article" date="2018" name="Front. Microbiol.">
        <title>Genome-Based Analysis Reveals the Taxonomy and Diversity of the Family Idiomarinaceae.</title>
        <authorList>
            <person name="Liu Y."/>
            <person name="Lai Q."/>
            <person name="Shao Z."/>
        </authorList>
    </citation>
    <scope>NUCLEOTIDE SEQUENCE [LARGE SCALE GENOMIC DNA]</scope>
    <source>
        <strain evidence="5 7">CF12-14</strain>
    </source>
</reference>
<proteinExistence type="predicted"/>
<feature type="compositionally biased region" description="Pro residues" evidence="2">
    <location>
        <begin position="9"/>
        <end position="21"/>
    </location>
</feature>